<gene>
    <name evidence="2" type="ordered locus">Lbys_2542</name>
</gene>
<dbReference type="HOGENOM" id="CLU_148702_1_0_10"/>
<dbReference type="RefSeq" id="WP_013409242.1">
    <property type="nucleotide sequence ID" value="NC_014655.1"/>
</dbReference>
<dbReference type="EMBL" id="CP002305">
    <property type="protein sequence ID" value="ADQ18204.1"/>
    <property type="molecule type" value="Genomic_DNA"/>
</dbReference>
<keyword evidence="3" id="KW-1185">Reference proteome</keyword>
<dbReference type="OrthoDB" id="9781059at2"/>
<keyword evidence="2" id="KW-0238">DNA-binding</keyword>
<dbReference type="STRING" id="649349.Lbys_2542"/>
<dbReference type="AlphaFoldDB" id="E4RYY5"/>
<organism evidence="2 3">
    <name type="scientific">Leadbetterella byssophila (strain DSM 17132 / JCM 16389 / KACC 11308 / NBRC 106382 / 4M15)</name>
    <dbReference type="NCBI Taxonomy" id="649349"/>
    <lineage>
        <taxon>Bacteria</taxon>
        <taxon>Pseudomonadati</taxon>
        <taxon>Bacteroidota</taxon>
        <taxon>Cytophagia</taxon>
        <taxon>Cytophagales</taxon>
        <taxon>Leadbetterellaceae</taxon>
        <taxon>Leadbetterella</taxon>
    </lineage>
</organism>
<evidence type="ECO:0000259" key="1">
    <source>
        <dbReference type="PROSITE" id="PS50930"/>
    </source>
</evidence>
<dbReference type="Pfam" id="PF04397">
    <property type="entry name" value="LytTR"/>
    <property type="match status" value="1"/>
</dbReference>
<accession>E4RYY5</accession>
<sequence>MKKENYNSREVMFLSGDINYTEIYLINGEKMVSSSTLLRHEEKLDSFIRVSKKHLVNPEYVCGYELQGKYMQITLQNGDHMKVSRRRVKTVLSSIMAATA</sequence>
<dbReference type="SMART" id="SM00850">
    <property type="entry name" value="LytTR"/>
    <property type="match status" value="1"/>
</dbReference>
<dbReference type="Proteomes" id="UP000007435">
    <property type="component" value="Chromosome"/>
</dbReference>
<proteinExistence type="predicted"/>
<name>E4RYY5_LEAB4</name>
<dbReference type="PROSITE" id="PS50930">
    <property type="entry name" value="HTH_LYTTR"/>
    <property type="match status" value="1"/>
</dbReference>
<dbReference type="Gene3D" id="2.40.50.1020">
    <property type="entry name" value="LytTr DNA-binding domain"/>
    <property type="match status" value="1"/>
</dbReference>
<reference key="1">
    <citation type="submission" date="2010-11" db="EMBL/GenBank/DDBJ databases">
        <title>The complete genome of Leadbetterella byssophila DSM 17132.</title>
        <authorList>
            <consortium name="US DOE Joint Genome Institute (JGI-PGF)"/>
            <person name="Lucas S."/>
            <person name="Copeland A."/>
            <person name="Lapidus A."/>
            <person name="Glavina del Rio T."/>
            <person name="Dalin E."/>
            <person name="Tice H."/>
            <person name="Bruce D."/>
            <person name="Goodwin L."/>
            <person name="Pitluck S."/>
            <person name="Kyrpides N."/>
            <person name="Mavromatis K."/>
            <person name="Ivanova N."/>
            <person name="Teshima H."/>
            <person name="Brettin T."/>
            <person name="Detter J.C."/>
            <person name="Han C."/>
            <person name="Tapia R."/>
            <person name="Land M."/>
            <person name="Hauser L."/>
            <person name="Markowitz V."/>
            <person name="Cheng J.-F."/>
            <person name="Hugenholtz P."/>
            <person name="Woyke T."/>
            <person name="Wu D."/>
            <person name="Tindall B."/>
            <person name="Pomrenke H.G."/>
            <person name="Brambilla E."/>
            <person name="Klenk H.-P."/>
            <person name="Eisen J.A."/>
        </authorList>
    </citation>
    <scope>NUCLEOTIDE SEQUENCE [LARGE SCALE GENOMIC DNA]</scope>
    <source>
        <strain>DSM 17132</strain>
    </source>
</reference>
<dbReference type="GO" id="GO:0003677">
    <property type="term" value="F:DNA binding"/>
    <property type="evidence" value="ECO:0007669"/>
    <property type="project" value="UniProtKB-KW"/>
</dbReference>
<reference evidence="2 3" key="2">
    <citation type="journal article" date="2011" name="Stand. Genomic Sci.">
        <title>Complete genome sequence of Leadbetterella byssophila type strain (4M15).</title>
        <authorList>
            <person name="Abt B."/>
            <person name="Teshima H."/>
            <person name="Lucas S."/>
            <person name="Lapidus A."/>
            <person name="Del Rio T.G."/>
            <person name="Nolan M."/>
            <person name="Tice H."/>
            <person name="Cheng J.F."/>
            <person name="Pitluck S."/>
            <person name="Liolios K."/>
            <person name="Pagani I."/>
            <person name="Ivanova N."/>
            <person name="Mavromatis K."/>
            <person name="Pati A."/>
            <person name="Tapia R."/>
            <person name="Han C."/>
            <person name="Goodwin L."/>
            <person name="Chen A."/>
            <person name="Palaniappan K."/>
            <person name="Land M."/>
            <person name="Hauser L."/>
            <person name="Chang Y.J."/>
            <person name="Jeffries C.D."/>
            <person name="Rohde M."/>
            <person name="Goker M."/>
            <person name="Tindall B.J."/>
            <person name="Detter J.C."/>
            <person name="Woyke T."/>
            <person name="Bristow J."/>
            <person name="Eisen J.A."/>
            <person name="Markowitz V."/>
            <person name="Hugenholtz P."/>
            <person name="Klenk H.P."/>
            <person name="Kyrpides N.C."/>
        </authorList>
    </citation>
    <scope>NUCLEOTIDE SEQUENCE [LARGE SCALE GENOMIC DNA]</scope>
    <source>
        <strain evidence="3">DSM 17132 / JCM 16389 / KACC 11308 / NBRC 106382 / 4M15</strain>
    </source>
</reference>
<protein>
    <submittedName>
        <fullName evidence="2">LytTr DNA-binding region</fullName>
    </submittedName>
</protein>
<evidence type="ECO:0000313" key="2">
    <source>
        <dbReference type="EMBL" id="ADQ18204.1"/>
    </source>
</evidence>
<dbReference type="KEGG" id="lby:Lbys_2542"/>
<feature type="domain" description="HTH LytTR-type" evidence="1">
    <location>
        <begin position="1"/>
        <end position="97"/>
    </location>
</feature>
<dbReference type="eggNOG" id="COG3279">
    <property type="taxonomic scope" value="Bacteria"/>
</dbReference>
<dbReference type="InterPro" id="IPR007492">
    <property type="entry name" value="LytTR_DNA-bd_dom"/>
</dbReference>
<evidence type="ECO:0000313" key="3">
    <source>
        <dbReference type="Proteomes" id="UP000007435"/>
    </source>
</evidence>